<evidence type="ECO:0000313" key="4">
    <source>
        <dbReference type="Proteomes" id="UP001500392"/>
    </source>
</evidence>
<dbReference type="Proteomes" id="UP001500392">
    <property type="component" value="Unassembled WGS sequence"/>
</dbReference>
<evidence type="ECO:0000256" key="1">
    <source>
        <dbReference type="ARBA" id="ARBA00022801"/>
    </source>
</evidence>
<dbReference type="RefSeq" id="WP_344937270.1">
    <property type="nucleotide sequence ID" value="NZ_BAABDM010000006.1"/>
</dbReference>
<dbReference type="GO" id="GO:0016787">
    <property type="term" value="F:hydrolase activity"/>
    <property type="evidence" value="ECO:0007669"/>
    <property type="project" value="UniProtKB-KW"/>
</dbReference>
<reference evidence="4" key="1">
    <citation type="journal article" date="2019" name="Int. J. Syst. Evol. Microbiol.">
        <title>The Global Catalogue of Microorganisms (GCM) 10K type strain sequencing project: providing services to taxonomists for standard genome sequencing and annotation.</title>
        <authorList>
            <consortium name="The Broad Institute Genomics Platform"/>
            <consortium name="The Broad Institute Genome Sequencing Center for Infectious Disease"/>
            <person name="Wu L."/>
            <person name="Ma J."/>
        </authorList>
    </citation>
    <scope>NUCLEOTIDE SEQUENCE [LARGE SCALE GENOMIC DNA]</scope>
    <source>
        <strain evidence="4">JCM 17304</strain>
    </source>
</reference>
<keyword evidence="4" id="KW-1185">Reference proteome</keyword>
<feature type="domain" description="Isochorismatase-like" evidence="2">
    <location>
        <begin position="7"/>
        <end position="189"/>
    </location>
</feature>
<evidence type="ECO:0000313" key="3">
    <source>
        <dbReference type="EMBL" id="GAA4101319.1"/>
    </source>
</evidence>
<gene>
    <name evidence="3" type="ORF">GCM10022414_28620</name>
</gene>
<protein>
    <submittedName>
        <fullName evidence="3">Cysteine hydrolase</fullName>
    </submittedName>
</protein>
<evidence type="ECO:0000259" key="2">
    <source>
        <dbReference type="Pfam" id="PF00857"/>
    </source>
</evidence>
<comment type="caution">
    <text evidence="3">The sequence shown here is derived from an EMBL/GenBank/DDBJ whole genome shotgun (WGS) entry which is preliminary data.</text>
</comment>
<proteinExistence type="predicted"/>
<organism evidence="3 4">
    <name type="scientific">Zhongshania borealis</name>
    <dbReference type="NCBI Taxonomy" id="889488"/>
    <lineage>
        <taxon>Bacteria</taxon>
        <taxon>Pseudomonadati</taxon>
        <taxon>Pseudomonadota</taxon>
        <taxon>Gammaproteobacteria</taxon>
        <taxon>Cellvibrionales</taxon>
        <taxon>Spongiibacteraceae</taxon>
        <taxon>Zhongshania</taxon>
    </lineage>
</organism>
<dbReference type="Pfam" id="PF00857">
    <property type="entry name" value="Isochorismatase"/>
    <property type="match status" value="1"/>
</dbReference>
<dbReference type="CDD" id="cd00431">
    <property type="entry name" value="cysteine_hydrolases"/>
    <property type="match status" value="1"/>
</dbReference>
<dbReference type="InterPro" id="IPR000868">
    <property type="entry name" value="Isochorismatase-like_dom"/>
</dbReference>
<dbReference type="SUPFAM" id="SSF52499">
    <property type="entry name" value="Isochorismatase-like hydrolases"/>
    <property type="match status" value="1"/>
</dbReference>
<dbReference type="PANTHER" id="PTHR43540">
    <property type="entry name" value="PEROXYUREIDOACRYLATE/UREIDOACRYLATE AMIDOHYDROLASE-RELATED"/>
    <property type="match status" value="1"/>
</dbReference>
<dbReference type="InterPro" id="IPR050272">
    <property type="entry name" value="Isochorismatase-like_hydrls"/>
</dbReference>
<dbReference type="PANTHER" id="PTHR43540:SF16">
    <property type="entry name" value="ISOCHORISMATASE-LIKE DOMAIN-CONTAINING PROTEIN"/>
    <property type="match status" value="1"/>
</dbReference>
<keyword evidence="1 3" id="KW-0378">Hydrolase</keyword>
<accession>A0ABP7X030</accession>
<dbReference type="InterPro" id="IPR036380">
    <property type="entry name" value="Isochorismatase-like_sf"/>
</dbReference>
<name>A0ABP7X030_9GAMM</name>
<dbReference type="Gene3D" id="3.40.50.850">
    <property type="entry name" value="Isochorismatase-like"/>
    <property type="match status" value="1"/>
</dbReference>
<dbReference type="EMBL" id="BAABDM010000006">
    <property type="protein sequence ID" value="GAA4101319.1"/>
    <property type="molecule type" value="Genomic_DNA"/>
</dbReference>
<sequence length="198" mass="21583">MTAPTRTALLLIGFQNDYFANDGILHAVIEESSRVSGVLKNTLNLLEEAAPLFDLIVSTPIHFTDSYGELEEPVGILKTIKEVGAFKAGHSGAETIPEFKQYEDIITEVPGKRGLNAFSNTHLEELLRSKGIDHIVLAGTVTSICIDSTGRHAADLGFKVTILSDCTSSRTIFEQEFFCENVFPLYGAVKNSSTLMTV</sequence>